<dbReference type="PANTHER" id="PTHR23150">
    <property type="entry name" value="SULFATASE MODIFYING FACTOR 1, 2"/>
    <property type="match status" value="1"/>
</dbReference>
<dbReference type="Gene3D" id="3.90.1580.10">
    <property type="entry name" value="paralog of FGE (formylglycine-generating enzyme)"/>
    <property type="match status" value="1"/>
</dbReference>
<dbReference type="InterPro" id="IPR005532">
    <property type="entry name" value="SUMF_dom"/>
</dbReference>
<dbReference type="GO" id="GO:0120147">
    <property type="term" value="F:formylglycine-generating oxidase activity"/>
    <property type="evidence" value="ECO:0007669"/>
    <property type="project" value="TreeGrafter"/>
</dbReference>
<dbReference type="EMBL" id="LAJE02000272">
    <property type="protein sequence ID" value="OEO29641.1"/>
    <property type="molecule type" value="Genomic_DNA"/>
</dbReference>
<organism evidence="2 3">
    <name type="scientific">Devosia insulae DS-56</name>
    <dbReference type="NCBI Taxonomy" id="1116389"/>
    <lineage>
        <taxon>Bacteria</taxon>
        <taxon>Pseudomonadati</taxon>
        <taxon>Pseudomonadota</taxon>
        <taxon>Alphaproteobacteria</taxon>
        <taxon>Hyphomicrobiales</taxon>
        <taxon>Devosiaceae</taxon>
        <taxon>Devosia</taxon>
    </lineage>
</organism>
<dbReference type="InterPro" id="IPR042095">
    <property type="entry name" value="SUMF_sf"/>
</dbReference>
<sequence>MFRPAPELPINPVPTDMRFVAGGSFSMGADNFYPEEAPRRAVSVGDFWIDTTPVTNIDFEAFVDATGYETTAERSRRGSLVFEAPGPEIDLRQWGTWWRQVPEADWRHPHGAGSDLEGRLEHPVVHVSYEDALAYATWCQKALPTEAEWEVAARGGLEGTDYAWGNELTPRGRQMANVWQGAFPYENLVEDGYPGTSPVRSFPPNGYGLYDMIGNVWEWTADPWLEASDSSEPMDCCAPLNPRLGAAPAIRRVLKGGSHLCARNLNHRYRPAPRQPELANHTTNDIGFRCVYRV</sequence>
<gene>
    <name evidence="2" type="ORF">VW23_024710</name>
</gene>
<dbReference type="Proteomes" id="UP000095463">
    <property type="component" value="Unassembled WGS sequence"/>
</dbReference>
<dbReference type="Pfam" id="PF03781">
    <property type="entry name" value="FGE-sulfatase"/>
    <property type="match status" value="1"/>
</dbReference>
<keyword evidence="3" id="KW-1185">Reference proteome</keyword>
<evidence type="ECO:0000313" key="2">
    <source>
        <dbReference type="EMBL" id="OEO29641.1"/>
    </source>
</evidence>
<comment type="caution">
    <text evidence="2">The sequence shown here is derived from an EMBL/GenBank/DDBJ whole genome shotgun (WGS) entry which is preliminary data.</text>
</comment>
<name>A0A1E5XM13_9HYPH</name>
<protein>
    <recommendedName>
        <fullName evidence="1">Sulfatase-modifying factor enzyme-like domain-containing protein</fullName>
    </recommendedName>
</protein>
<evidence type="ECO:0000313" key="3">
    <source>
        <dbReference type="Proteomes" id="UP000095463"/>
    </source>
</evidence>
<accession>A0A1E5XM13</accession>
<dbReference type="AlphaFoldDB" id="A0A1E5XM13"/>
<reference evidence="2 3" key="1">
    <citation type="journal article" date="2015" name="Genome Announc.">
        <title>Genome Assemblies of Three Soil-Associated Devosia species: D. insulae, D. limi, and D. soli.</title>
        <authorList>
            <person name="Hassan Y.I."/>
            <person name="Lepp D."/>
            <person name="Zhou T."/>
        </authorList>
    </citation>
    <scope>NUCLEOTIDE SEQUENCE [LARGE SCALE GENOMIC DNA]</scope>
    <source>
        <strain evidence="2 3">DS-56</strain>
    </source>
</reference>
<dbReference type="InterPro" id="IPR051043">
    <property type="entry name" value="Sulfatase_Mod_Factor_Kinase"/>
</dbReference>
<evidence type="ECO:0000259" key="1">
    <source>
        <dbReference type="Pfam" id="PF03781"/>
    </source>
</evidence>
<feature type="domain" description="Sulfatase-modifying factor enzyme-like" evidence="1">
    <location>
        <begin position="15"/>
        <end position="291"/>
    </location>
</feature>
<dbReference type="SUPFAM" id="SSF56436">
    <property type="entry name" value="C-type lectin-like"/>
    <property type="match status" value="1"/>
</dbReference>
<proteinExistence type="predicted"/>
<dbReference type="InterPro" id="IPR016187">
    <property type="entry name" value="CTDL_fold"/>
</dbReference>
<dbReference type="PANTHER" id="PTHR23150:SF19">
    <property type="entry name" value="FORMYLGLYCINE-GENERATING ENZYME"/>
    <property type="match status" value="1"/>
</dbReference>